<evidence type="ECO:0000313" key="1">
    <source>
        <dbReference type="EMBL" id="WYW55951.1"/>
    </source>
</evidence>
<accession>A0ABZ2TSG0</accession>
<reference evidence="1 2" key="1">
    <citation type="submission" date="2024-03" db="EMBL/GenBank/DDBJ databases">
        <authorList>
            <person name="Cao K."/>
        </authorList>
    </citation>
    <scope>NUCLEOTIDE SEQUENCE [LARGE SCALE GENOMIC DNA]</scope>
    <source>
        <strain evidence="1 2">MCCC 1K00696</strain>
    </source>
</reference>
<gene>
    <name evidence="1" type="ORF">WG950_01560</name>
</gene>
<dbReference type="RefSeq" id="WP_340933703.1">
    <property type="nucleotide sequence ID" value="NZ_CP150496.1"/>
</dbReference>
<name>A0ABZ2TSG0_9FLAO</name>
<keyword evidence="2" id="KW-1185">Reference proteome</keyword>
<protein>
    <submittedName>
        <fullName evidence="1">Uncharacterized protein</fullName>
    </submittedName>
</protein>
<sequence>MTLQQKMVKKINDFGGIDPIVNFLEKFKLTVKDEDRIYFNNIIDYFSLLFEQEVPVEQHAVTYKEATLKSIEVLSYYNDLKKSETLFFLIKLIQFKLEAVSNIKGLAS</sequence>
<evidence type="ECO:0000313" key="2">
    <source>
        <dbReference type="Proteomes" id="UP001491088"/>
    </source>
</evidence>
<proteinExistence type="predicted"/>
<dbReference type="Proteomes" id="UP001491088">
    <property type="component" value="Chromosome"/>
</dbReference>
<dbReference type="EMBL" id="CP150496">
    <property type="protein sequence ID" value="WYW55951.1"/>
    <property type="molecule type" value="Genomic_DNA"/>
</dbReference>
<organism evidence="1 2">
    <name type="scientific">Polaribacter marinaquae</name>
    <dbReference type="NCBI Taxonomy" id="1642819"/>
    <lineage>
        <taxon>Bacteria</taxon>
        <taxon>Pseudomonadati</taxon>
        <taxon>Bacteroidota</taxon>
        <taxon>Flavobacteriia</taxon>
        <taxon>Flavobacteriales</taxon>
        <taxon>Flavobacteriaceae</taxon>
    </lineage>
</organism>